<keyword evidence="1" id="KW-0472">Membrane</keyword>
<sequence>MKNVFRFSFQLALFIFTFLLLLLIDVSFAHNITYKIVLQSLLKALVITVFSFAISYAQEKQRKIREKKKKENNQ</sequence>
<dbReference type="EMBL" id="BIFT01000001">
    <property type="protein sequence ID" value="GCE27895.1"/>
    <property type="molecule type" value="Genomic_DNA"/>
</dbReference>
<evidence type="ECO:0000313" key="2">
    <source>
        <dbReference type="EMBL" id="GCE27895.1"/>
    </source>
</evidence>
<keyword evidence="1" id="KW-0812">Transmembrane</keyword>
<dbReference type="AlphaFoldDB" id="A0A402B975"/>
<accession>A0A402B975</accession>
<dbReference type="RefSeq" id="WP_126628172.1">
    <property type="nucleotide sequence ID" value="NZ_BIFT01000001.1"/>
</dbReference>
<evidence type="ECO:0000256" key="1">
    <source>
        <dbReference type="SAM" id="Phobius"/>
    </source>
</evidence>
<proteinExistence type="predicted"/>
<reference evidence="3" key="1">
    <citation type="submission" date="2018-12" db="EMBL/GenBank/DDBJ databases">
        <title>Tengunoibacter tsumagoiensis gen. nov., sp. nov., Dictyobacter kobayashii sp. nov., D. alpinus sp. nov., and D. joshuensis sp. nov. and description of Dictyobacteraceae fam. nov. within the order Ktedonobacterales isolated from Tengu-no-mugimeshi.</title>
        <authorList>
            <person name="Wang C.M."/>
            <person name="Zheng Y."/>
            <person name="Sakai Y."/>
            <person name="Toyoda A."/>
            <person name="Minakuchi Y."/>
            <person name="Abe K."/>
            <person name="Yokota A."/>
            <person name="Yabe S."/>
        </authorList>
    </citation>
    <scope>NUCLEOTIDE SEQUENCE [LARGE SCALE GENOMIC DNA]</scope>
    <source>
        <strain evidence="3">Uno16</strain>
    </source>
</reference>
<organism evidence="2 3">
    <name type="scientific">Dictyobacter alpinus</name>
    <dbReference type="NCBI Taxonomy" id="2014873"/>
    <lineage>
        <taxon>Bacteria</taxon>
        <taxon>Bacillati</taxon>
        <taxon>Chloroflexota</taxon>
        <taxon>Ktedonobacteria</taxon>
        <taxon>Ktedonobacterales</taxon>
        <taxon>Dictyobacteraceae</taxon>
        <taxon>Dictyobacter</taxon>
    </lineage>
</organism>
<name>A0A402B975_9CHLR</name>
<keyword evidence="1" id="KW-1133">Transmembrane helix</keyword>
<feature type="transmembrane region" description="Helical" evidence="1">
    <location>
        <begin position="39"/>
        <end position="57"/>
    </location>
</feature>
<keyword evidence="3" id="KW-1185">Reference proteome</keyword>
<dbReference type="Proteomes" id="UP000287171">
    <property type="component" value="Unassembled WGS sequence"/>
</dbReference>
<evidence type="ECO:0000313" key="3">
    <source>
        <dbReference type="Proteomes" id="UP000287171"/>
    </source>
</evidence>
<gene>
    <name evidence="2" type="ORF">KDA_33790</name>
</gene>
<comment type="caution">
    <text evidence="2">The sequence shown here is derived from an EMBL/GenBank/DDBJ whole genome shotgun (WGS) entry which is preliminary data.</text>
</comment>
<protein>
    <submittedName>
        <fullName evidence="2">Uncharacterized protein</fullName>
    </submittedName>
</protein>